<evidence type="ECO:0000313" key="3">
    <source>
        <dbReference type="Proteomes" id="UP000008810"/>
    </source>
</evidence>
<name>A0A2K2DA42_BRADI</name>
<protein>
    <submittedName>
        <fullName evidence="1 2">Uncharacterized protein</fullName>
    </submittedName>
</protein>
<dbReference type="InParanoid" id="A0A2K2DA42"/>
<dbReference type="Proteomes" id="UP000008810">
    <property type="component" value="Chromosome 2"/>
</dbReference>
<evidence type="ECO:0000313" key="2">
    <source>
        <dbReference type="EnsemblPlants" id="PNT71161"/>
    </source>
</evidence>
<proteinExistence type="predicted"/>
<sequence>MRRQDLYACIWGKLEQKAGAGEWNCGRPDRESPTRREPVTQGFFATTVGKGARASPGVGYSTGQSWQASCPLLRSLGDCYTQMEMSF</sequence>
<dbReference type="AlphaFoldDB" id="A0A2K2DA42"/>
<accession>A0A2K2DA42</accession>
<dbReference type="EnsemblPlants" id="PNT71161">
    <property type="protein sequence ID" value="PNT71161"/>
    <property type="gene ID" value="BRADI_2g23855v3"/>
</dbReference>
<dbReference type="Gramene" id="PNT71161">
    <property type="protein sequence ID" value="PNT71161"/>
    <property type="gene ID" value="BRADI_2g23855v3"/>
</dbReference>
<evidence type="ECO:0000313" key="1">
    <source>
        <dbReference type="EMBL" id="PNT71161.1"/>
    </source>
</evidence>
<reference evidence="2" key="3">
    <citation type="submission" date="2018-08" db="UniProtKB">
        <authorList>
            <consortium name="EnsemblPlants"/>
        </authorList>
    </citation>
    <scope>IDENTIFICATION</scope>
    <source>
        <strain evidence="2">cv. Bd21</strain>
    </source>
</reference>
<reference evidence="1" key="2">
    <citation type="submission" date="2017-06" db="EMBL/GenBank/DDBJ databases">
        <title>WGS assembly of Brachypodium distachyon.</title>
        <authorList>
            <consortium name="The International Brachypodium Initiative"/>
            <person name="Lucas S."/>
            <person name="Harmon-Smith M."/>
            <person name="Lail K."/>
            <person name="Tice H."/>
            <person name="Grimwood J."/>
            <person name="Bruce D."/>
            <person name="Barry K."/>
            <person name="Shu S."/>
            <person name="Lindquist E."/>
            <person name="Wang M."/>
            <person name="Pitluck S."/>
            <person name="Vogel J.P."/>
            <person name="Garvin D.F."/>
            <person name="Mockler T.C."/>
            <person name="Schmutz J."/>
            <person name="Rokhsar D."/>
            <person name="Bevan M.W."/>
        </authorList>
    </citation>
    <scope>NUCLEOTIDE SEQUENCE</scope>
    <source>
        <strain evidence="1">Bd21</strain>
    </source>
</reference>
<gene>
    <name evidence="1" type="ORF">BRADI_2g23855v3</name>
</gene>
<organism evidence="1">
    <name type="scientific">Brachypodium distachyon</name>
    <name type="common">Purple false brome</name>
    <name type="synonym">Trachynia distachya</name>
    <dbReference type="NCBI Taxonomy" id="15368"/>
    <lineage>
        <taxon>Eukaryota</taxon>
        <taxon>Viridiplantae</taxon>
        <taxon>Streptophyta</taxon>
        <taxon>Embryophyta</taxon>
        <taxon>Tracheophyta</taxon>
        <taxon>Spermatophyta</taxon>
        <taxon>Magnoliopsida</taxon>
        <taxon>Liliopsida</taxon>
        <taxon>Poales</taxon>
        <taxon>Poaceae</taxon>
        <taxon>BOP clade</taxon>
        <taxon>Pooideae</taxon>
        <taxon>Stipodae</taxon>
        <taxon>Brachypodieae</taxon>
        <taxon>Brachypodium</taxon>
    </lineage>
</organism>
<keyword evidence="3" id="KW-1185">Reference proteome</keyword>
<dbReference type="EMBL" id="CM000881">
    <property type="protein sequence ID" value="PNT71161.1"/>
    <property type="molecule type" value="Genomic_DNA"/>
</dbReference>
<reference evidence="1 2" key="1">
    <citation type="journal article" date="2010" name="Nature">
        <title>Genome sequencing and analysis of the model grass Brachypodium distachyon.</title>
        <authorList>
            <consortium name="International Brachypodium Initiative"/>
        </authorList>
    </citation>
    <scope>NUCLEOTIDE SEQUENCE [LARGE SCALE GENOMIC DNA]</scope>
    <source>
        <strain evidence="1 2">Bd21</strain>
    </source>
</reference>